<evidence type="ECO:0000313" key="6">
    <source>
        <dbReference type="EMBL" id="OWY27073.1"/>
    </source>
</evidence>
<dbReference type="EMBL" id="NJGU01000013">
    <property type="protein sequence ID" value="OWY27073.1"/>
    <property type="molecule type" value="Genomic_DNA"/>
</dbReference>
<evidence type="ECO:0000256" key="1">
    <source>
        <dbReference type="ARBA" id="ARBA00022729"/>
    </source>
</evidence>
<feature type="compositionally biased region" description="Low complexity" evidence="4">
    <location>
        <begin position="125"/>
        <end position="139"/>
    </location>
</feature>
<protein>
    <recommendedName>
        <fullName evidence="5">Cellulose synthase operon C C-terminal domain-containing protein</fullName>
    </recommendedName>
</protein>
<evidence type="ECO:0000256" key="4">
    <source>
        <dbReference type="SAM" id="MobiDB-lite"/>
    </source>
</evidence>
<dbReference type="Pfam" id="PF05420">
    <property type="entry name" value="BCSC_C"/>
    <property type="match status" value="1"/>
</dbReference>
<comment type="caution">
    <text evidence="6">The sequence shown here is derived from an EMBL/GenBank/DDBJ whole genome shotgun (WGS) entry which is preliminary data.</text>
</comment>
<dbReference type="GO" id="GO:0019867">
    <property type="term" value="C:outer membrane"/>
    <property type="evidence" value="ECO:0007669"/>
    <property type="project" value="InterPro"/>
</dbReference>
<evidence type="ECO:0000313" key="7">
    <source>
        <dbReference type="Proteomes" id="UP000197596"/>
    </source>
</evidence>
<dbReference type="Gene3D" id="1.25.40.10">
    <property type="entry name" value="Tetratricopeptide repeat domain"/>
    <property type="match status" value="1"/>
</dbReference>
<feature type="region of interest" description="Disordered" evidence="4">
    <location>
        <begin position="75"/>
        <end position="140"/>
    </location>
</feature>
<feature type="region of interest" description="Disordered" evidence="4">
    <location>
        <begin position="1"/>
        <end position="20"/>
    </location>
</feature>
<dbReference type="AlphaFoldDB" id="A0A246WLD4"/>
<dbReference type="InterPro" id="IPR011990">
    <property type="entry name" value="TPR-like_helical_dom_sf"/>
</dbReference>
<feature type="compositionally biased region" description="Basic and acidic residues" evidence="4">
    <location>
        <begin position="98"/>
        <end position="117"/>
    </location>
</feature>
<organism evidence="6 7">
    <name type="scientific">Herbaspirillum robiniae</name>
    <dbReference type="NCBI Taxonomy" id="2014887"/>
    <lineage>
        <taxon>Bacteria</taxon>
        <taxon>Pseudomonadati</taxon>
        <taxon>Pseudomonadota</taxon>
        <taxon>Betaproteobacteria</taxon>
        <taxon>Burkholderiales</taxon>
        <taxon>Oxalobacteraceae</taxon>
        <taxon>Herbaspirillum</taxon>
    </lineage>
</organism>
<dbReference type="InterPro" id="IPR008410">
    <property type="entry name" value="BCSC_C"/>
</dbReference>
<dbReference type="GO" id="GO:0030244">
    <property type="term" value="P:cellulose biosynthetic process"/>
    <property type="evidence" value="ECO:0007669"/>
    <property type="project" value="InterPro"/>
</dbReference>
<gene>
    <name evidence="6" type="ORF">CEJ42_20835</name>
</gene>
<keyword evidence="2" id="KW-0677">Repeat</keyword>
<proteinExistence type="predicted"/>
<dbReference type="Proteomes" id="UP000197596">
    <property type="component" value="Unassembled WGS sequence"/>
</dbReference>
<name>A0A246WLD4_9BURK</name>
<dbReference type="Pfam" id="PF14559">
    <property type="entry name" value="TPR_19"/>
    <property type="match status" value="1"/>
</dbReference>
<evidence type="ECO:0000256" key="3">
    <source>
        <dbReference type="ARBA" id="ARBA00022803"/>
    </source>
</evidence>
<accession>A0A246WLD4</accession>
<feature type="domain" description="Cellulose synthase operon C C-terminal" evidence="5">
    <location>
        <begin position="611"/>
        <end position="927"/>
    </location>
</feature>
<keyword evidence="1" id="KW-0732">Signal</keyword>
<sequence length="952" mass="103013">MAVLETAARPPAPSPGQPQHRYLSMRRMRRVTYPALPPALLLGLAAGLPWSAVQAQQQGNVTGVQRQAQQFELRRGQGDARVVQGDGARAARSVQQDLKLRGEQSRRDAAETRRREQQALLPRQAGSQEEGAAPSAAPAGVDERPLWELLRHKDLAGFDRQLARARAQDRAWTPSAQLLAERARLNKEGEIERLFAYARSGPVGPLSSSQLQALIAQYPQDFSCARIDRLWNAAELFARAGRKDAAFDLYRSVFPDCTPAANRIATLYMAQQNLGADSEMIDRLIAAEAAGTRDADSDAKFQRLVYDRLLTRLAALDPAGADAAQLAPALADGIRGYQDAAAAALVGWIMLAHNDLAEAAVWFNRAHQWQPANVDAQLGLLQIRLQAGDIAGAEKLLAAPALAADPRAKAQRARLELLRADRYNQAKDYAASLAALDEAERQGASRQQTAALRGWNLYGSERYEQAAQLFASQYRATRDARMAEGWALAENARGRLAQLAAAPESKQAPLSVYVTALQSQQLYYQKQFVQADSLRQRAEAQIDAQPADDAAQLRESVQGYLPDGLQGIRAASVTAGFSYSNHAGADGQGHLETLAPALRAQWFGGDNGTRQYDLRVRNLRLDAAPISPDPVAQALGVPASATQSGLQNVRELWFGAEDSVWLTDLGRLAWQAAAGVTDGGAGGTDLHVQAALGQQTQWGNWSAYVGSNPVRDSLLSWRGQALPGTGDWWGDVRRNAVGVKALVQAAPRWSVSANAELADFSGHNVQGNSALALDLGAGYDLKLSGFDYFNVGPALHYLHYANNQNQFGWGLGGYYSPQRSVSAGVASQFMTPEGRQSQLSGNLELGWNSASQSAAACLPSPYRGVAASSVNCGYAGGSDNGMYAHLQLAAVRRLAPRWQLGVLGDLNVTPGRDRQYAAMLFVRYFFEDRAAVFSRDLPKTTRDFSGQLDDGR</sequence>
<keyword evidence="3" id="KW-0802">TPR repeat</keyword>
<reference evidence="6 7" key="1">
    <citation type="submission" date="2017-06" db="EMBL/GenBank/DDBJ databases">
        <title>Herbaspirillum phytohormonus sp. nov., isolated from the root nodule of Robinia pseudoacacia in lead-zinc mine.</title>
        <authorList>
            <person name="Fan M."/>
            <person name="Lin Y."/>
        </authorList>
    </citation>
    <scope>NUCLEOTIDE SEQUENCE [LARGE SCALE GENOMIC DNA]</scope>
    <source>
        <strain evidence="6 7">HZ10</strain>
    </source>
</reference>
<evidence type="ECO:0000256" key="2">
    <source>
        <dbReference type="ARBA" id="ARBA00022737"/>
    </source>
</evidence>
<dbReference type="SUPFAM" id="SSF48452">
    <property type="entry name" value="TPR-like"/>
    <property type="match status" value="1"/>
</dbReference>
<evidence type="ECO:0000259" key="5">
    <source>
        <dbReference type="Pfam" id="PF05420"/>
    </source>
</evidence>